<organism evidence="1 2">
    <name type="scientific">Actinomycetospora chibensis</name>
    <dbReference type="NCBI Taxonomy" id="663606"/>
    <lineage>
        <taxon>Bacteria</taxon>
        <taxon>Bacillati</taxon>
        <taxon>Actinomycetota</taxon>
        <taxon>Actinomycetes</taxon>
        <taxon>Pseudonocardiales</taxon>
        <taxon>Pseudonocardiaceae</taxon>
        <taxon>Actinomycetospora</taxon>
    </lineage>
</organism>
<dbReference type="RefSeq" id="WP_274187396.1">
    <property type="nucleotide sequence ID" value="NZ_BAABHN010000045.1"/>
</dbReference>
<evidence type="ECO:0000313" key="2">
    <source>
        <dbReference type="Proteomes" id="UP001595909"/>
    </source>
</evidence>
<name>A0ABV9RLL5_9PSEU</name>
<protein>
    <submittedName>
        <fullName evidence="1">Thiol-disulfide oxidoreductase DCC family protein</fullName>
    </submittedName>
</protein>
<keyword evidence="2" id="KW-1185">Reference proteome</keyword>
<evidence type="ECO:0000313" key="1">
    <source>
        <dbReference type="EMBL" id="MFC4835084.1"/>
    </source>
</evidence>
<dbReference type="Pfam" id="PF04134">
    <property type="entry name" value="DCC1-like"/>
    <property type="match status" value="1"/>
</dbReference>
<proteinExistence type="predicted"/>
<accession>A0ABV9RLL5</accession>
<reference evidence="2" key="1">
    <citation type="journal article" date="2019" name="Int. J. Syst. Evol. Microbiol.">
        <title>The Global Catalogue of Microorganisms (GCM) 10K type strain sequencing project: providing services to taxonomists for standard genome sequencing and annotation.</title>
        <authorList>
            <consortium name="The Broad Institute Genomics Platform"/>
            <consortium name="The Broad Institute Genome Sequencing Center for Infectious Disease"/>
            <person name="Wu L."/>
            <person name="Ma J."/>
        </authorList>
    </citation>
    <scope>NUCLEOTIDE SEQUENCE [LARGE SCALE GENOMIC DNA]</scope>
    <source>
        <strain evidence="2">CCUG 50347</strain>
    </source>
</reference>
<dbReference type="InterPro" id="IPR007263">
    <property type="entry name" value="DCC1-like"/>
</dbReference>
<gene>
    <name evidence="1" type="ORF">ACFPEL_21930</name>
</gene>
<comment type="caution">
    <text evidence="1">The sequence shown here is derived from an EMBL/GenBank/DDBJ whole genome shotgun (WGS) entry which is preliminary data.</text>
</comment>
<dbReference type="Proteomes" id="UP001595909">
    <property type="component" value="Unassembled WGS sequence"/>
</dbReference>
<sequence length="135" mass="14387">MSHPDAATGRLVFDGQCGFCTRCVGWLRAIDRHGRIDVQPYQAPGVPRSIGATVEQCQDAVQWRGADGVRRSGAEAVNAVLSAVIGTGAPSTLYRATSGVQERAYRWVAAHRGRFPGMTPHCQTHPAECAGTGPE</sequence>
<dbReference type="EMBL" id="JBHSIM010000045">
    <property type="protein sequence ID" value="MFC4835084.1"/>
    <property type="molecule type" value="Genomic_DNA"/>
</dbReference>